<feature type="signal peptide" evidence="2">
    <location>
        <begin position="1"/>
        <end position="21"/>
    </location>
</feature>
<evidence type="ECO:0000313" key="3">
    <source>
        <dbReference type="EMBL" id="KIE04745.1"/>
    </source>
</evidence>
<feature type="compositionally biased region" description="Polar residues" evidence="1">
    <location>
        <begin position="40"/>
        <end position="50"/>
    </location>
</feature>
<dbReference type="Proteomes" id="UP000031258">
    <property type="component" value="Unassembled WGS sequence"/>
</dbReference>
<gene>
    <name evidence="3" type="ORF">NF27_FX00060</name>
</gene>
<reference evidence="3 4" key="1">
    <citation type="submission" date="2014-11" db="EMBL/GenBank/DDBJ databases">
        <title>A Rickettsiales Symbiont of Amoebae With Ancient Features.</title>
        <authorList>
            <person name="Schulz F."/>
            <person name="Martijn J."/>
            <person name="Wascher F."/>
            <person name="Kostanjsek R."/>
            <person name="Ettema T.J."/>
            <person name="Horn M."/>
        </authorList>
    </citation>
    <scope>NUCLEOTIDE SEQUENCE [LARGE SCALE GENOMIC DNA]</scope>
    <source>
        <strain evidence="3 4">UWC36</strain>
    </source>
</reference>
<dbReference type="RefSeq" id="WP_161791833.1">
    <property type="nucleotide sequence ID" value="NZ_JSWE01000146.1"/>
</dbReference>
<evidence type="ECO:0000256" key="2">
    <source>
        <dbReference type="SAM" id="SignalP"/>
    </source>
</evidence>
<name>A0A0C1QXJ2_9RICK</name>
<proteinExistence type="predicted"/>
<keyword evidence="2" id="KW-0732">Signal</keyword>
<organism evidence="3 4">
    <name type="scientific">Candidatus Jidaibacter acanthamoebae</name>
    <dbReference type="NCBI Taxonomy" id="86105"/>
    <lineage>
        <taxon>Bacteria</taxon>
        <taxon>Pseudomonadati</taxon>
        <taxon>Pseudomonadota</taxon>
        <taxon>Alphaproteobacteria</taxon>
        <taxon>Rickettsiales</taxon>
        <taxon>Candidatus Midichloriaceae</taxon>
        <taxon>Candidatus Jidaibacter</taxon>
    </lineage>
</organism>
<dbReference type="EMBL" id="JSWE01000146">
    <property type="protein sequence ID" value="KIE04745.1"/>
    <property type="molecule type" value="Genomic_DNA"/>
</dbReference>
<evidence type="ECO:0000313" key="4">
    <source>
        <dbReference type="Proteomes" id="UP000031258"/>
    </source>
</evidence>
<sequence>MTFLQVATLSLVLGIASKAVACESHASAQSAAEEGQQSGHGDTNTSVESN</sequence>
<feature type="region of interest" description="Disordered" evidence="1">
    <location>
        <begin position="26"/>
        <end position="50"/>
    </location>
</feature>
<feature type="compositionally biased region" description="Low complexity" evidence="1">
    <location>
        <begin position="26"/>
        <end position="39"/>
    </location>
</feature>
<dbReference type="AlphaFoldDB" id="A0A0C1QXJ2"/>
<evidence type="ECO:0008006" key="5">
    <source>
        <dbReference type="Google" id="ProtNLM"/>
    </source>
</evidence>
<keyword evidence="4" id="KW-1185">Reference proteome</keyword>
<feature type="chain" id="PRO_5002137555" description="Secreted protein" evidence="2">
    <location>
        <begin position="22"/>
        <end position="50"/>
    </location>
</feature>
<comment type="caution">
    <text evidence="3">The sequence shown here is derived from an EMBL/GenBank/DDBJ whole genome shotgun (WGS) entry which is preliminary data.</text>
</comment>
<accession>A0A0C1QXJ2</accession>
<protein>
    <recommendedName>
        <fullName evidence="5">Secreted protein</fullName>
    </recommendedName>
</protein>
<evidence type="ECO:0000256" key="1">
    <source>
        <dbReference type="SAM" id="MobiDB-lite"/>
    </source>
</evidence>